<sequence length="330" mass="36802">MERDTIALWQPPQERRPNRRDSFSLSEEDFRASTGLDRVGAAVTVPRIIVRMLTSVGMLLLSAVIVVCIHMYARTLAPGKEYVPPMEGELHRPDPRSLDITLGPPDTDTPVPHKVTQARDTDGAKDDLTCSVVHKSFCSNASVSPTAQFFYDPDEKLCLSATVHQAHVCNRSPNQFASRQDCEAACVKSESAPEPRCSERPRFVACAAADVRDPWWFHDGHKCAPWSFTAGRCPVASAPVFSTAVECSAQCGDVEHRRLRGCLFPDSQTCTPRQLRRPFFAVPKGEDSGAFECHKVEPLLLVRHRCLLGPNGFTSWEECDEACHQRTRRR</sequence>
<organism evidence="1 2">
    <name type="scientific">Dermacentor silvarum</name>
    <name type="common">Tick</name>
    <dbReference type="NCBI Taxonomy" id="543639"/>
    <lineage>
        <taxon>Eukaryota</taxon>
        <taxon>Metazoa</taxon>
        <taxon>Ecdysozoa</taxon>
        <taxon>Arthropoda</taxon>
        <taxon>Chelicerata</taxon>
        <taxon>Arachnida</taxon>
        <taxon>Acari</taxon>
        <taxon>Parasitiformes</taxon>
        <taxon>Ixodida</taxon>
        <taxon>Ixodoidea</taxon>
        <taxon>Ixodidae</taxon>
        <taxon>Rhipicephalinae</taxon>
        <taxon>Dermacentor</taxon>
    </lineage>
</organism>
<evidence type="ECO:0000313" key="1">
    <source>
        <dbReference type="EMBL" id="KAH7965667.1"/>
    </source>
</evidence>
<dbReference type="EMBL" id="CM023471">
    <property type="protein sequence ID" value="KAH7965667.1"/>
    <property type="molecule type" value="Genomic_DNA"/>
</dbReference>
<dbReference type="Proteomes" id="UP000821865">
    <property type="component" value="Chromosome 2"/>
</dbReference>
<gene>
    <name evidence="1" type="ORF">HPB49_009524</name>
</gene>
<evidence type="ECO:0000313" key="2">
    <source>
        <dbReference type="Proteomes" id="UP000821865"/>
    </source>
</evidence>
<keyword evidence="2" id="KW-1185">Reference proteome</keyword>
<protein>
    <submittedName>
        <fullName evidence="1">Uncharacterized protein</fullName>
    </submittedName>
</protein>
<proteinExistence type="predicted"/>
<accession>A0ACB8DC35</accession>
<comment type="caution">
    <text evidence="1">The sequence shown here is derived from an EMBL/GenBank/DDBJ whole genome shotgun (WGS) entry which is preliminary data.</text>
</comment>
<name>A0ACB8DC35_DERSI</name>
<reference evidence="1" key="1">
    <citation type="submission" date="2020-05" db="EMBL/GenBank/DDBJ databases">
        <title>Large-scale comparative analyses of tick genomes elucidate their genetic diversity and vector capacities.</title>
        <authorList>
            <person name="Jia N."/>
            <person name="Wang J."/>
            <person name="Shi W."/>
            <person name="Du L."/>
            <person name="Sun Y."/>
            <person name="Zhan W."/>
            <person name="Jiang J."/>
            <person name="Wang Q."/>
            <person name="Zhang B."/>
            <person name="Ji P."/>
            <person name="Sakyi L.B."/>
            <person name="Cui X."/>
            <person name="Yuan T."/>
            <person name="Jiang B."/>
            <person name="Yang W."/>
            <person name="Lam T.T.-Y."/>
            <person name="Chang Q."/>
            <person name="Ding S."/>
            <person name="Wang X."/>
            <person name="Zhu J."/>
            <person name="Ruan X."/>
            <person name="Zhao L."/>
            <person name="Wei J."/>
            <person name="Que T."/>
            <person name="Du C."/>
            <person name="Cheng J."/>
            <person name="Dai P."/>
            <person name="Han X."/>
            <person name="Huang E."/>
            <person name="Gao Y."/>
            <person name="Liu J."/>
            <person name="Shao H."/>
            <person name="Ye R."/>
            <person name="Li L."/>
            <person name="Wei W."/>
            <person name="Wang X."/>
            <person name="Wang C."/>
            <person name="Yang T."/>
            <person name="Huo Q."/>
            <person name="Li W."/>
            <person name="Guo W."/>
            <person name="Chen H."/>
            <person name="Zhou L."/>
            <person name="Ni X."/>
            <person name="Tian J."/>
            <person name="Zhou Y."/>
            <person name="Sheng Y."/>
            <person name="Liu T."/>
            <person name="Pan Y."/>
            <person name="Xia L."/>
            <person name="Li J."/>
            <person name="Zhao F."/>
            <person name="Cao W."/>
        </authorList>
    </citation>
    <scope>NUCLEOTIDE SEQUENCE</scope>
    <source>
        <strain evidence="1">Dsil-2018</strain>
    </source>
</reference>